<reference evidence="1 2" key="1">
    <citation type="submission" date="2019-04" db="EMBL/GenBank/DDBJ databases">
        <title>Microbes associate with the intestines of laboratory mice.</title>
        <authorList>
            <person name="Navarre W."/>
            <person name="Wong E."/>
            <person name="Huang K."/>
            <person name="Tropini C."/>
            <person name="Ng K."/>
            <person name="Yu B."/>
        </authorList>
    </citation>
    <scope>NUCLEOTIDE SEQUENCE [LARGE SCALE GENOMIC DNA]</scope>
    <source>
        <strain evidence="1 2">NM26_J9</strain>
    </source>
</reference>
<comment type="caution">
    <text evidence="1">The sequence shown here is derived from an EMBL/GenBank/DDBJ whole genome shotgun (WGS) entry which is preliminary data.</text>
</comment>
<feature type="non-terminal residue" evidence="1">
    <location>
        <position position="1"/>
    </location>
</feature>
<sequence>KLCENSLNYSHRASLKIFTLYTVVDKEPKKKTIRNFQKIRMVFFKDRDLCHSLKKRLFGQSNIAPQRITVRYI</sequence>
<name>A0A4S2EDH5_9LACO</name>
<protein>
    <submittedName>
        <fullName evidence="1">Uncharacterized protein</fullName>
    </submittedName>
</protein>
<gene>
    <name evidence="1" type="ORF">E5340_10760</name>
</gene>
<proteinExistence type="predicted"/>
<dbReference type="EMBL" id="SRYK01000088">
    <property type="protein sequence ID" value="TGY52134.1"/>
    <property type="molecule type" value="Genomic_DNA"/>
</dbReference>
<dbReference type="Proteomes" id="UP000306855">
    <property type="component" value="Unassembled WGS sequence"/>
</dbReference>
<evidence type="ECO:0000313" key="1">
    <source>
        <dbReference type="EMBL" id="TGY52134.1"/>
    </source>
</evidence>
<dbReference type="AlphaFoldDB" id="A0A4S2EDH5"/>
<accession>A0A4S2EDH5</accession>
<organism evidence="1 2">
    <name type="scientific">Ligilactobacillus murinus</name>
    <dbReference type="NCBI Taxonomy" id="1622"/>
    <lineage>
        <taxon>Bacteria</taxon>
        <taxon>Bacillati</taxon>
        <taxon>Bacillota</taxon>
        <taxon>Bacilli</taxon>
        <taxon>Lactobacillales</taxon>
        <taxon>Lactobacillaceae</taxon>
        <taxon>Ligilactobacillus</taxon>
    </lineage>
</organism>
<evidence type="ECO:0000313" key="2">
    <source>
        <dbReference type="Proteomes" id="UP000306855"/>
    </source>
</evidence>